<name>A0A0P6WAG8_9HYPH</name>
<evidence type="ECO:0000313" key="2">
    <source>
        <dbReference type="Proteomes" id="UP000048984"/>
    </source>
</evidence>
<sequence>MMLDLSALLPSVPQVAVVSRREFRGRAIRFVTDWREPADPPWVVQDDLMAAFGVALEDVIKRIALAALLRGVVTDERAVVGRLVMPVIADGWPVAVMPFWVGLPIARATGFGDAAWIRLAAAAWMDVHQDMVRRRAVPLEVV</sequence>
<evidence type="ECO:0000313" key="1">
    <source>
        <dbReference type="EMBL" id="KPL55556.1"/>
    </source>
</evidence>
<dbReference type="STRING" id="665126.ABB55_27725"/>
<accession>A0A0P6WAG8</accession>
<dbReference type="AlphaFoldDB" id="A0A0P6WAG8"/>
<reference evidence="1 2" key="2">
    <citation type="submission" date="2015-10" db="EMBL/GenBank/DDBJ databases">
        <title>Draft Genome Sequence of Prosthecomicrobium hirschii ATCC 27832.</title>
        <authorList>
            <person name="Daniel J."/>
            <person name="Givan S.A."/>
            <person name="Brun Y.V."/>
            <person name="Brown P.J."/>
        </authorList>
    </citation>
    <scope>NUCLEOTIDE SEQUENCE [LARGE SCALE GENOMIC DNA]</scope>
    <source>
        <strain evidence="1 2">16</strain>
    </source>
</reference>
<protein>
    <submittedName>
        <fullName evidence="1">Uncharacterized protein</fullName>
    </submittedName>
</protein>
<comment type="caution">
    <text evidence="1">The sequence shown here is derived from an EMBL/GenBank/DDBJ whole genome shotgun (WGS) entry which is preliminary data.</text>
</comment>
<gene>
    <name evidence="1" type="ORF">ABB55_27725</name>
</gene>
<reference evidence="1 2" key="1">
    <citation type="submission" date="2015-09" db="EMBL/GenBank/DDBJ databases">
        <authorList>
            <person name="Jackson K.R."/>
            <person name="Lunt B.L."/>
            <person name="Fisher J.N.B."/>
            <person name="Gardner A.V."/>
            <person name="Bailey M.E."/>
            <person name="Deus L.M."/>
            <person name="Earl A.S."/>
            <person name="Gibby P.D."/>
            <person name="Hartmann K.A."/>
            <person name="Liu J.E."/>
            <person name="Manci A.M."/>
            <person name="Nielsen D.A."/>
            <person name="Solomon M.B."/>
            <person name="Breakwell D.P."/>
            <person name="Burnett S.H."/>
            <person name="Grose J.H."/>
        </authorList>
    </citation>
    <scope>NUCLEOTIDE SEQUENCE [LARGE SCALE GENOMIC DNA]</scope>
    <source>
        <strain evidence="1 2">16</strain>
    </source>
</reference>
<proteinExistence type="predicted"/>
<keyword evidence="2" id="KW-1185">Reference proteome</keyword>
<dbReference type="Proteomes" id="UP000048984">
    <property type="component" value="Unassembled WGS sequence"/>
</dbReference>
<organism evidence="1 2">
    <name type="scientific">Prosthecodimorpha hirschii</name>
    <dbReference type="NCBI Taxonomy" id="665126"/>
    <lineage>
        <taxon>Bacteria</taxon>
        <taxon>Pseudomonadati</taxon>
        <taxon>Pseudomonadota</taxon>
        <taxon>Alphaproteobacteria</taxon>
        <taxon>Hyphomicrobiales</taxon>
        <taxon>Ancalomicrobiaceae</taxon>
        <taxon>Prosthecodimorpha</taxon>
    </lineage>
</organism>
<dbReference type="EMBL" id="LJYW01000001">
    <property type="protein sequence ID" value="KPL55556.1"/>
    <property type="molecule type" value="Genomic_DNA"/>
</dbReference>